<feature type="compositionally biased region" description="Basic and acidic residues" evidence="1">
    <location>
        <begin position="29"/>
        <end position="44"/>
    </location>
</feature>
<name>A0A7S3UC72_9CHLO</name>
<evidence type="ECO:0000256" key="1">
    <source>
        <dbReference type="SAM" id="MobiDB-lite"/>
    </source>
</evidence>
<gene>
    <name evidence="2" type="ORF">PSAL00342_LOCUS1745</name>
</gene>
<reference evidence="2" key="1">
    <citation type="submission" date="2021-01" db="EMBL/GenBank/DDBJ databases">
        <authorList>
            <person name="Corre E."/>
            <person name="Pelletier E."/>
            <person name="Niang G."/>
            <person name="Scheremetjew M."/>
            <person name="Finn R."/>
            <person name="Kale V."/>
            <person name="Holt S."/>
            <person name="Cochrane G."/>
            <person name="Meng A."/>
            <person name="Brown T."/>
            <person name="Cohen L."/>
        </authorList>
    </citation>
    <scope>NUCLEOTIDE SEQUENCE</scope>
    <source>
        <strain evidence="2">CCMP1897</strain>
    </source>
</reference>
<dbReference type="EMBL" id="HBIS01001963">
    <property type="protein sequence ID" value="CAE0607928.1"/>
    <property type="molecule type" value="Transcribed_RNA"/>
</dbReference>
<accession>A0A7S3UC72</accession>
<dbReference type="AlphaFoldDB" id="A0A7S3UC72"/>
<feature type="region of interest" description="Disordered" evidence="1">
    <location>
        <begin position="1"/>
        <end position="44"/>
    </location>
</feature>
<organism evidence="2">
    <name type="scientific">Picocystis salinarum</name>
    <dbReference type="NCBI Taxonomy" id="88271"/>
    <lineage>
        <taxon>Eukaryota</taxon>
        <taxon>Viridiplantae</taxon>
        <taxon>Chlorophyta</taxon>
        <taxon>Picocystophyceae</taxon>
        <taxon>Picocystales</taxon>
        <taxon>Picocystaceae</taxon>
        <taxon>Picocystis</taxon>
    </lineage>
</organism>
<protein>
    <submittedName>
        <fullName evidence="2">Uncharacterized protein</fullName>
    </submittedName>
</protein>
<evidence type="ECO:0000313" key="2">
    <source>
        <dbReference type="EMBL" id="CAE0607928.1"/>
    </source>
</evidence>
<proteinExistence type="predicted"/>
<sequence>METQVDTCERHEGDASGHAVTWRGQPRKTHGERGGRQDAHQRKCESVQVDSCVTQWSASIPHGDARSVAWPRRCHALARASLEWKDEDPRSVLWWSLHQRRKKGKGHHRV</sequence>